<dbReference type="GO" id="GO:0004175">
    <property type="term" value="F:endopeptidase activity"/>
    <property type="evidence" value="ECO:0007669"/>
    <property type="project" value="TreeGrafter"/>
</dbReference>
<dbReference type="CTD" id="113791"/>
<keyword evidence="5" id="KW-1133">Transmembrane helix</keyword>
<evidence type="ECO:0000256" key="3">
    <source>
        <dbReference type="PROSITE-ProRule" id="PRU00121"/>
    </source>
</evidence>
<dbReference type="PROSITE" id="PS50070">
    <property type="entry name" value="KRINGLE_2"/>
    <property type="match status" value="1"/>
</dbReference>
<dbReference type="OrthoDB" id="9893972at2759"/>
<comment type="caution">
    <text evidence="3">Lacks conserved residue(s) required for the propagation of feature annotation.</text>
</comment>
<dbReference type="PANTHER" id="PTHR24261">
    <property type="entry name" value="PLASMINOGEN-RELATED"/>
    <property type="match status" value="1"/>
</dbReference>
<dbReference type="Gene3D" id="2.40.20.10">
    <property type="entry name" value="Plasminogen Kringle 4"/>
    <property type="match status" value="1"/>
</dbReference>
<dbReference type="GeneID" id="108496855"/>
<feature type="transmembrane region" description="Helical" evidence="5">
    <location>
        <begin position="358"/>
        <end position="383"/>
    </location>
</feature>
<organism evidence="7 8">
    <name type="scientific">Lepidothrix coronata</name>
    <name type="common">blue-crowned manakin</name>
    <dbReference type="NCBI Taxonomy" id="321398"/>
    <lineage>
        <taxon>Eukaryota</taxon>
        <taxon>Metazoa</taxon>
        <taxon>Chordata</taxon>
        <taxon>Craniata</taxon>
        <taxon>Vertebrata</taxon>
        <taxon>Euteleostomi</taxon>
        <taxon>Archelosauria</taxon>
        <taxon>Archosauria</taxon>
        <taxon>Dinosauria</taxon>
        <taxon>Saurischia</taxon>
        <taxon>Theropoda</taxon>
        <taxon>Coelurosauria</taxon>
        <taxon>Aves</taxon>
        <taxon>Neognathae</taxon>
        <taxon>Neoaves</taxon>
        <taxon>Telluraves</taxon>
        <taxon>Australaves</taxon>
        <taxon>Passeriformes</taxon>
        <taxon>Pipridae</taxon>
        <taxon>Lepidothrix</taxon>
    </lineage>
</organism>
<feature type="compositionally biased region" description="Pro residues" evidence="4">
    <location>
        <begin position="80"/>
        <end position="92"/>
    </location>
</feature>
<keyword evidence="2" id="KW-1015">Disulfide bond</keyword>
<feature type="region of interest" description="Disordered" evidence="4">
    <location>
        <begin position="174"/>
        <end position="210"/>
    </location>
</feature>
<dbReference type="PRINTS" id="PR00018">
    <property type="entry name" value="KRINGLE"/>
</dbReference>
<feature type="region of interest" description="Disordered" evidence="4">
    <location>
        <begin position="432"/>
        <end position="451"/>
    </location>
</feature>
<reference evidence="8" key="1">
    <citation type="submission" date="2025-08" db="UniProtKB">
        <authorList>
            <consortium name="RefSeq"/>
        </authorList>
    </citation>
    <scope>IDENTIFICATION</scope>
</reference>
<dbReference type="RefSeq" id="XP_017669435.1">
    <property type="nucleotide sequence ID" value="XM_017813946.1"/>
</dbReference>
<evidence type="ECO:0000256" key="1">
    <source>
        <dbReference type="ARBA" id="ARBA00022572"/>
    </source>
</evidence>
<dbReference type="GO" id="GO:0005102">
    <property type="term" value="F:signaling receptor binding"/>
    <property type="evidence" value="ECO:0007669"/>
    <property type="project" value="TreeGrafter"/>
</dbReference>
<feature type="region of interest" description="Disordered" evidence="4">
    <location>
        <begin position="1"/>
        <end position="116"/>
    </location>
</feature>
<protein>
    <submittedName>
        <fullName evidence="8">Phosphoinositide-3-kinase-interacting protein 1</fullName>
    </submittedName>
</protein>
<dbReference type="InterPro" id="IPR000001">
    <property type="entry name" value="Kringle"/>
</dbReference>
<keyword evidence="5" id="KW-0812">Transmembrane</keyword>
<evidence type="ECO:0000313" key="7">
    <source>
        <dbReference type="Proteomes" id="UP000504624"/>
    </source>
</evidence>
<gene>
    <name evidence="8" type="primary">PIK3IP1</name>
</gene>
<feature type="domain" description="Kringle" evidence="6">
    <location>
        <begin position="221"/>
        <end position="295"/>
    </location>
</feature>
<evidence type="ECO:0000256" key="5">
    <source>
        <dbReference type="SAM" id="Phobius"/>
    </source>
</evidence>
<dbReference type="PANTHER" id="PTHR24261:SF7">
    <property type="entry name" value="KRINGLE DOMAIN-CONTAINING PROTEIN"/>
    <property type="match status" value="1"/>
</dbReference>
<dbReference type="InterPro" id="IPR038178">
    <property type="entry name" value="Kringle_sf"/>
</dbReference>
<dbReference type="SMART" id="SM00130">
    <property type="entry name" value="KR"/>
    <property type="match status" value="1"/>
</dbReference>
<dbReference type="InterPro" id="IPR013806">
    <property type="entry name" value="Kringle-like"/>
</dbReference>
<sequence length="451" mass="47075">MAREGGSGSSVVPCGKSLLAQDFPATVIDEPRDAELRLGSASPRPCRAQQPRGAEHPPQRSVPGEDPVRPRGSGCRLPAGPSPAPRRPPLPLPGAGGGGGSVRTRRRLRGGGGSAARRLFTGERRSRARRAARPGWRRLRGCCPGPRGGRWALRCCWARCCCCRCRRPPAAPRVSVSGGPLWGTKAGLGKGEDPRGGGGGRAGGGGGRPPARLGSAGLSAECLRGNGASYRGTRRVASGGAPCLNWLSVRSPALPAAVSEDHNSCRNPDGAAAPWCFVRNAAGDPERRPCDIAPCSDATAATAPVPTAEVGASQEDEQVFEPADTLPSRSEAAAVQPVIGISQRVQMNSKEKKDLGTLGYVLGLIMMVIIIAIGAGIVLGYIYKRGKDLKEKHEQKVYEREMQRITLPLSAFTNPACELVEENTIVVHTTQTPVEDTGSGPLMGQAGTPGA</sequence>
<evidence type="ECO:0000256" key="4">
    <source>
        <dbReference type="SAM" id="MobiDB-lite"/>
    </source>
</evidence>
<dbReference type="AlphaFoldDB" id="A0A6J0H5S8"/>
<dbReference type="CDD" id="cd00108">
    <property type="entry name" value="KR"/>
    <property type="match status" value="1"/>
</dbReference>
<proteinExistence type="predicted"/>
<keyword evidence="5" id="KW-0472">Membrane</keyword>
<dbReference type="Proteomes" id="UP000504624">
    <property type="component" value="Unplaced"/>
</dbReference>
<keyword evidence="7" id="KW-1185">Reference proteome</keyword>
<dbReference type="GO" id="GO:0005615">
    <property type="term" value="C:extracellular space"/>
    <property type="evidence" value="ECO:0007669"/>
    <property type="project" value="TreeGrafter"/>
</dbReference>
<dbReference type="InterPro" id="IPR050759">
    <property type="entry name" value="Serine_protease_kringle"/>
</dbReference>
<evidence type="ECO:0000259" key="6">
    <source>
        <dbReference type="PROSITE" id="PS50070"/>
    </source>
</evidence>
<keyword evidence="1 3" id="KW-0420">Kringle</keyword>
<evidence type="ECO:0000256" key="2">
    <source>
        <dbReference type="ARBA" id="ARBA00023157"/>
    </source>
</evidence>
<accession>A0A6J0H5S8</accession>
<evidence type="ECO:0000313" key="8">
    <source>
        <dbReference type="RefSeq" id="XP_017669435.1"/>
    </source>
</evidence>
<name>A0A6J0H5S8_9PASS</name>
<dbReference type="Pfam" id="PF00051">
    <property type="entry name" value="Kringle"/>
    <property type="match status" value="1"/>
</dbReference>
<feature type="compositionally biased region" description="Gly residues" evidence="4">
    <location>
        <begin position="196"/>
        <end position="208"/>
    </location>
</feature>
<dbReference type="SUPFAM" id="SSF57440">
    <property type="entry name" value="Kringle-like"/>
    <property type="match status" value="1"/>
</dbReference>